<dbReference type="AlphaFoldDB" id="G8ZHY6"/>
<keyword evidence="1" id="KW-1133">Transmembrane helix</keyword>
<reference evidence="2 3" key="1">
    <citation type="journal article" date="2012" name="Curr. Microbiol.">
        <title>Re-annotation of two hyperthermophilic archaea Pyrococcus abyssi GE5 and Pyrococcus furiosus DSM 3638.</title>
        <authorList>
            <person name="Gao J."/>
            <person name="Wang J."/>
        </authorList>
    </citation>
    <scope>GENOME REANNOTATION</scope>
    <source>
        <strain evidence="3">GE5 / Orsay</strain>
    </source>
</reference>
<comment type="miscellaneous">
    <text evidence="2">The sequence shown here is derived from an EMBL/GenBank/DDBJ third party annotation (TPA) entry.</text>
</comment>
<dbReference type="Proteomes" id="UP000009139">
    <property type="component" value="Chromosome"/>
</dbReference>
<sequence>MMAMLRTATYLLFLNGFLLLAYGKNAPVYLAFSVLSFILAFGVMKEVKFAIKVALVYSGVNFFFALLFLMAGNLSSSIDAAISLLIVHDILGYIQKKYGEEVKLSA</sequence>
<keyword evidence="1" id="KW-0812">Transmembrane</keyword>
<evidence type="ECO:0000313" key="2">
    <source>
        <dbReference type="EMBL" id="CCE69729.1"/>
    </source>
</evidence>
<evidence type="ECO:0000256" key="1">
    <source>
        <dbReference type="SAM" id="Phobius"/>
    </source>
</evidence>
<evidence type="ECO:0000313" key="3">
    <source>
        <dbReference type="Proteomes" id="UP000009139"/>
    </source>
</evidence>
<accession>G8ZHY6</accession>
<feature type="transmembrane region" description="Helical" evidence="1">
    <location>
        <begin position="29"/>
        <end position="47"/>
    </location>
</feature>
<feature type="transmembrane region" description="Helical" evidence="1">
    <location>
        <begin position="54"/>
        <end position="71"/>
    </location>
</feature>
<proteinExistence type="predicted"/>
<gene>
    <name evidence="2" type="ordered locus">PAB0227</name>
</gene>
<protein>
    <submittedName>
        <fullName evidence="2">Uncharacterized protein</fullName>
    </submittedName>
</protein>
<dbReference type="EMBL" id="HE613800">
    <property type="protein sequence ID" value="CCE69729.1"/>
    <property type="molecule type" value="Genomic_DNA"/>
</dbReference>
<name>G8ZHY6_PYRAB</name>
<organism evidence="2 3">
    <name type="scientific">Pyrococcus abyssi (strain GE5 / Orsay)</name>
    <dbReference type="NCBI Taxonomy" id="272844"/>
    <lineage>
        <taxon>Archaea</taxon>
        <taxon>Methanobacteriati</taxon>
        <taxon>Methanobacteriota</taxon>
        <taxon>Thermococci</taxon>
        <taxon>Thermococcales</taxon>
        <taxon>Thermococcaceae</taxon>
        <taxon>Pyrococcus</taxon>
    </lineage>
</organism>
<keyword evidence="1" id="KW-0472">Membrane</keyword>